<dbReference type="Gene3D" id="1.10.3210.10">
    <property type="entry name" value="Hypothetical protein af1432"/>
    <property type="match status" value="1"/>
</dbReference>
<evidence type="ECO:0000259" key="2">
    <source>
        <dbReference type="PROSITE" id="PS51831"/>
    </source>
</evidence>
<dbReference type="SMART" id="SM00471">
    <property type="entry name" value="HDc"/>
    <property type="match status" value="1"/>
</dbReference>
<sequence length="372" mass="42741">MSFFDENIGRIILDGWEKNRTLDDAVAMLSNYLKVNKIEKKDARDIVKRFDKILNLWEGDIKEKHIKTSTQRENEDMDKLSKFAVKKKQKEREHNFVHDKNRTDFQRDRDRILWSHSFRRLSNKTQLFPTGSDEQLRRRLTHSIEVMQLALTIANSFGLNADLTAAGALAHDIGHAPFGHAGELAIDNTLKQISISLGGFNHYEHGVDVVRYLDDMYLSSGIGPNPGLNLTMETMECIFKHTFFRTREDVPEGVQEKSQEELSDITKHDFLRDNTSCHLEGQAVRIADKISYLVSDIEDGIRIGVIKLGDLLECKFFERSPLDIVPRSGESLFERIISQRRAVINILITDLLNVTDGNLSEMNDLKDIRNKK</sequence>
<dbReference type="GO" id="GO:0016793">
    <property type="term" value="F:triphosphoric monoester hydrolase activity"/>
    <property type="evidence" value="ECO:0007669"/>
    <property type="project" value="InterPro"/>
</dbReference>
<dbReference type="InterPro" id="IPR006261">
    <property type="entry name" value="dGTPase"/>
</dbReference>
<feature type="non-terminal residue" evidence="3">
    <location>
        <position position="372"/>
    </location>
</feature>
<dbReference type="AlphaFoldDB" id="A0A0F9HBZ4"/>
<dbReference type="CDD" id="cd00077">
    <property type="entry name" value="HDc"/>
    <property type="match status" value="1"/>
</dbReference>
<dbReference type="EMBL" id="LAZR01015528">
    <property type="protein sequence ID" value="KKM09379.1"/>
    <property type="molecule type" value="Genomic_DNA"/>
</dbReference>
<evidence type="ECO:0000313" key="3">
    <source>
        <dbReference type="EMBL" id="KKM09379.1"/>
    </source>
</evidence>
<reference evidence="3" key="1">
    <citation type="journal article" date="2015" name="Nature">
        <title>Complex archaea that bridge the gap between prokaryotes and eukaryotes.</title>
        <authorList>
            <person name="Spang A."/>
            <person name="Saw J.H."/>
            <person name="Jorgensen S.L."/>
            <person name="Zaremba-Niedzwiedzka K."/>
            <person name="Martijn J."/>
            <person name="Lind A.E."/>
            <person name="van Eijk R."/>
            <person name="Schleper C."/>
            <person name="Guy L."/>
            <person name="Ettema T.J."/>
        </authorList>
    </citation>
    <scope>NUCLEOTIDE SEQUENCE</scope>
</reference>
<dbReference type="InterPro" id="IPR006674">
    <property type="entry name" value="HD_domain"/>
</dbReference>
<name>A0A0F9HBZ4_9ZZZZ</name>
<keyword evidence="1" id="KW-0378">Hydrolase</keyword>
<gene>
    <name evidence="3" type="ORF">LCGC14_1722900</name>
</gene>
<accession>A0A0F9HBZ4</accession>
<protein>
    <recommendedName>
        <fullName evidence="2">HD domain-containing protein</fullName>
    </recommendedName>
</protein>
<organism evidence="3">
    <name type="scientific">marine sediment metagenome</name>
    <dbReference type="NCBI Taxonomy" id="412755"/>
    <lineage>
        <taxon>unclassified sequences</taxon>
        <taxon>metagenomes</taxon>
        <taxon>ecological metagenomes</taxon>
    </lineage>
</organism>
<dbReference type="PANTHER" id="PTHR35795:SF1">
    <property type="entry name" value="BIS(5'-NUCLEOSYL)-TETRAPHOSPHATASE, SYMMETRICAL"/>
    <property type="match status" value="1"/>
</dbReference>
<dbReference type="InterPro" id="IPR003607">
    <property type="entry name" value="HD/PDEase_dom"/>
</dbReference>
<dbReference type="PROSITE" id="PS51831">
    <property type="entry name" value="HD"/>
    <property type="match status" value="1"/>
</dbReference>
<dbReference type="SUPFAM" id="SSF109604">
    <property type="entry name" value="HD-domain/PDEase-like"/>
    <property type="match status" value="1"/>
</dbReference>
<dbReference type="Pfam" id="PF01966">
    <property type="entry name" value="HD"/>
    <property type="match status" value="1"/>
</dbReference>
<proteinExistence type="predicted"/>
<feature type="domain" description="HD" evidence="2">
    <location>
        <begin position="139"/>
        <end position="293"/>
    </location>
</feature>
<comment type="caution">
    <text evidence="3">The sequence shown here is derived from an EMBL/GenBank/DDBJ whole genome shotgun (WGS) entry which is preliminary data.</text>
</comment>
<dbReference type="PANTHER" id="PTHR35795">
    <property type="entry name" value="SLR1885 PROTEIN"/>
    <property type="match status" value="1"/>
</dbReference>
<evidence type="ECO:0000256" key="1">
    <source>
        <dbReference type="ARBA" id="ARBA00022801"/>
    </source>
</evidence>
<dbReference type="NCBIfam" id="TIGR01353">
    <property type="entry name" value="dGTP_triPase"/>
    <property type="match status" value="1"/>
</dbReference>
<dbReference type="InterPro" id="IPR051094">
    <property type="entry name" value="Diverse_Catalytic_Enzymes"/>
</dbReference>